<reference evidence="2 3" key="1">
    <citation type="submission" date="2018-09" db="EMBL/GenBank/DDBJ databases">
        <title>Genomic investigation of the strawberry pathogen Phytophthora fragariae indicates pathogenicity is determined by transcriptional variation in three key races.</title>
        <authorList>
            <person name="Adams T.M."/>
            <person name="Armitage A.D."/>
            <person name="Sobczyk M.K."/>
            <person name="Bates H.J."/>
            <person name="Dunwell J.M."/>
            <person name="Nellist C.F."/>
            <person name="Harrison R.J."/>
        </authorList>
    </citation>
    <scope>NUCLEOTIDE SEQUENCE [LARGE SCALE GENOMIC DNA]</scope>
    <source>
        <strain evidence="2 3">SCRP245</strain>
    </source>
</reference>
<feature type="compositionally biased region" description="Basic and acidic residues" evidence="1">
    <location>
        <begin position="258"/>
        <end position="269"/>
    </location>
</feature>
<feature type="region of interest" description="Disordered" evidence="1">
    <location>
        <begin position="190"/>
        <end position="396"/>
    </location>
</feature>
<evidence type="ECO:0000313" key="2">
    <source>
        <dbReference type="EMBL" id="KAE8959526.1"/>
    </source>
</evidence>
<evidence type="ECO:0008006" key="4">
    <source>
        <dbReference type="Google" id="ProtNLM"/>
    </source>
</evidence>
<feature type="compositionally biased region" description="Low complexity" evidence="1">
    <location>
        <begin position="245"/>
        <end position="257"/>
    </location>
</feature>
<dbReference type="PANTHER" id="PTHR37984:SF15">
    <property type="entry name" value="INTEGRASE CATALYTIC DOMAIN-CONTAINING PROTEIN"/>
    <property type="match status" value="1"/>
</dbReference>
<dbReference type="EMBL" id="QXFW01006322">
    <property type="protein sequence ID" value="KAE8959526.1"/>
    <property type="molecule type" value="Genomic_DNA"/>
</dbReference>
<comment type="caution">
    <text evidence="2">The sequence shown here is derived from an EMBL/GenBank/DDBJ whole genome shotgun (WGS) entry which is preliminary data.</text>
</comment>
<evidence type="ECO:0000256" key="1">
    <source>
        <dbReference type="SAM" id="MobiDB-lite"/>
    </source>
</evidence>
<accession>A0A6A3GRD0</accession>
<dbReference type="PANTHER" id="PTHR37984">
    <property type="entry name" value="PROTEIN CBG26694"/>
    <property type="match status" value="1"/>
</dbReference>
<dbReference type="AlphaFoldDB" id="A0A6A3GRD0"/>
<dbReference type="InterPro" id="IPR036397">
    <property type="entry name" value="RNaseH_sf"/>
</dbReference>
<dbReference type="GO" id="GO:0003676">
    <property type="term" value="F:nucleic acid binding"/>
    <property type="evidence" value="ECO:0007669"/>
    <property type="project" value="InterPro"/>
</dbReference>
<protein>
    <recommendedName>
        <fullName evidence="4">Integrase catalytic domain-containing protein</fullName>
    </recommendedName>
</protein>
<dbReference type="Gene3D" id="3.30.420.10">
    <property type="entry name" value="Ribonuclease H-like superfamily/Ribonuclease H"/>
    <property type="match status" value="1"/>
</dbReference>
<organism evidence="2 3">
    <name type="scientific">Phytophthora fragariae</name>
    <dbReference type="NCBI Taxonomy" id="53985"/>
    <lineage>
        <taxon>Eukaryota</taxon>
        <taxon>Sar</taxon>
        <taxon>Stramenopiles</taxon>
        <taxon>Oomycota</taxon>
        <taxon>Peronosporomycetes</taxon>
        <taxon>Peronosporales</taxon>
        <taxon>Peronosporaceae</taxon>
        <taxon>Phytophthora</taxon>
    </lineage>
</organism>
<feature type="compositionally biased region" description="Basic and acidic residues" evidence="1">
    <location>
        <begin position="278"/>
        <end position="287"/>
    </location>
</feature>
<dbReference type="InterPro" id="IPR050951">
    <property type="entry name" value="Retrovirus_Pol_polyprotein"/>
</dbReference>
<proteinExistence type="predicted"/>
<gene>
    <name evidence="2" type="ORF">PF011_g30399</name>
</gene>
<dbReference type="Proteomes" id="UP000460718">
    <property type="component" value="Unassembled WGS sequence"/>
</dbReference>
<sequence length="396" mass="43090">MVAMYVTEAQDDWDQWLYCAAYAYNGAKHSGTGYSPNELMMGRKLRAPSELLRSNSVTQTGAFAEYHRKLVANMARATEAAHAALAKDQLRRERYYNHRVRQDAHFEAGDLVWVLKPPKGKGITKLAHQWVGPAKIVQSAGFDNWEVVRDDTDEHSIVHCSFLVSSHCPSDSLGPIAERIVAELELEDEEGTLPENGGGVGEQDATQHGDTRAALATSRGAAGEDAPVTRSRDEEQMRAQTTGDATGRQTTAVATGRRATDGARREAREPAPISAKQVRQDAGEEPRVPLVGATARSQSDKTTRVPEIGSASRRNTAETAPPGIAALATNDAGGVRTSMTAQPKLAVRNRGRKRKAEADADARATEDGRQRRRRDADAREARAARRQAARHEPEAS</sequence>
<evidence type="ECO:0000313" key="3">
    <source>
        <dbReference type="Proteomes" id="UP000460718"/>
    </source>
</evidence>
<feature type="compositionally biased region" description="Basic and acidic residues" evidence="1">
    <location>
        <begin position="356"/>
        <end position="396"/>
    </location>
</feature>
<name>A0A6A3GRD0_9STRA</name>